<dbReference type="PIRSF" id="PIRSF000332">
    <property type="entry name" value="FMO"/>
    <property type="match status" value="1"/>
</dbReference>
<dbReference type="EMBL" id="CAXIEN010000174">
    <property type="protein sequence ID" value="CAL1283934.1"/>
    <property type="molecule type" value="Genomic_DNA"/>
</dbReference>
<organism evidence="8 9">
    <name type="scientific">Larinioides sclopetarius</name>
    <dbReference type="NCBI Taxonomy" id="280406"/>
    <lineage>
        <taxon>Eukaryota</taxon>
        <taxon>Metazoa</taxon>
        <taxon>Ecdysozoa</taxon>
        <taxon>Arthropoda</taxon>
        <taxon>Chelicerata</taxon>
        <taxon>Arachnida</taxon>
        <taxon>Araneae</taxon>
        <taxon>Araneomorphae</taxon>
        <taxon>Entelegynae</taxon>
        <taxon>Araneoidea</taxon>
        <taxon>Araneidae</taxon>
        <taxon>Larinioides</taxon>
    </lineage>
</organism>
<evidence type="ECO:0000313" key="8">
    <source>
        <dbReference type="EMBL" id="CAL1283934.1"/>
    </source>
</evidence>
<keyword evidence="3 7" id="KW-0285">Flavoprotein</keyword>
<accession>A0AAV2AL63</accession>
<keyword evidence="5" id="KW-0521">NADP</keyword>
<evidence type="ECO:0000256" key="3">
    <source>
        <dbReference type="ARBA" id="ARBA00022630"/>
    </source>
</evidence>
<dbReference type="FunFam" id="3.50.50.60:FF:000023">
    <property type="entry name" value="Dimethylaniline monooxygenase [N-oxide-forming]"/>
    <property type="match status" value="1"/>
</dbReference>
<dbReference type="InterPro" id="IPR036188">
    <property type="entry name" value="FAD/NAD-bd_sf"/>
</dbReference>
<dbReference type="PRINTS" id="PR00370">
    <property type="entry name" value="FMOXYGENASE"/>
</dbReference>
<dbReference type="Pfam" id="PF00743">
    <property type="entry name" value="FMO-like"/>
    <property type="match status" value="2"/>
</dbReference>
<evidence type="ECO:0000256" key="1">
    <source>
        <dbReference type="ARBA" id="ARBA00001974"/>
    </source>
</evidence>
<name>A0AAV2AL63_9ARAC</name>
<evidence type="ECO:0000256" key="4">
    <source>
        <dbReference type="ARBA" id="ARBA00022827"/>
    </source>
</evidence>
<comment type="similarity">
    <text evidence="2 7">Belongs to the FMO family.</text>
</comment>
<comment type="caution">
    <text evidence="8">The sequence shown here is derived from an EMBL/GenBank/DDBJ whole genome shotgun (WGS) entry which is preliminary data.</text>
</comment>
<dbReference type="InterPro" id="IPR050346">
    <property type="entry name" value="FMO-like"/>
</dbReference>
<dbReference type="SUPFAM" id="SSF51905">
    <property type="entry name" value="FAD/NAD(P)-binding domain"/>
    <property type="match status" value="1"/>
</dbReference>
<evidence type="ECO:0000256" key="2">
    <source>
        <dbReference type="ARBA" id="ARBA00009183"/>
    </source>
</evidence>
<evidence type="ECO:0000256" key="6">
    <source>
        <dbReference type="ARBA" id="ARBA00023002"/>
    </source>
</evidence>
<dbReference type="Proteomes" id="UP001497382">
    <property type="component" value="Unassembled WGS sequence"/>
</dbReference>
<dbReference type="GO" id="GO:0050660">
    <property type="term" value="F:flavin adenine dinucleotide binding"/>
    <property type="evidence" value="ECO:0007669"/>
    <property type="project" value="InterPro"/>
</dbReference>
<keyword evidence="7" id="KW-0503">Monooxygenase</keyword>
<protein>
    <recommendedName>
        <fullName evidence="7">Flavin-containing monooxygenase</fullName>
        <ecNumber evidence="7">1.-.-.-</ecNumber>
    </recommendedName>
</protein>
<keyword evidence="9" id="KW-1185">Reference proteome</keyword>
<reference evidence="8 9" key="1">
    <citation type="submission" date="2024-04" db="EMBL/GenBank/DDBJ databases">
        <authorList>
            <person name="Rising A."/>
            <person name="Reimegard J."/>
            <person name="Sonavane S."/>
            <person name="Akerstrom W."/>
            <person name="Nylinder S."/>
            <person name="Hedman E."/>
            <person name="Kallberg Y."/>
        </authorList>
    </citation>
    <scope>NUCLEOTIDE SEQUENCE [LARGE SCALE GENOMIC DNA]</scope>
</reference>
<proteinExistence type="inferred from homology"/>
<dbReference type="GO" id="GO:0004499">
    <property type="term" value="F:N,N-dimethylaniline monooxygenase activity"/>
    <property type="evidence" value="ECO:0007669"/>
    <property type="project" value="InterPro"/>
</dbReference>
<dbReference type="GO" id="GO:0050661">
    <property type="term" value="F:NADP binding"/>
    <property type="evidence" value="ECO:0007669"/>
    <property type="project" value="InterPro"/>
</dbReference>
<dbReference type="PANTHER" id="PTHR23023">
    <property type="entry name" value="DIMETHYLANILINE MONOOXYGENASE"/>
    <property type="match status" value="1"/>
</dbReference>
<gene>
    <name evidence="8" type="ORF">LARSCL_LOCUS12896</name>
</gene>
<keyword evidence="4 7" id="KW-0274">FAD</keyword>
<dbReference type="InterPro" id="IPR020946">
    <property type="entry name" value="Flavin_mOase-like"/>
</dbReference>
<sequence>MASLNKRIAVIGGGYSGIASLVALKEEGCFDIVCLEKTGNYAGTWCYKEETDFGVASIMPTTHMVSSKEISAISNFPPRKEYSNFMKHAQVYEYIQEYAKLHDVLKYIQFNSEVTEVKRCDDFEETGRWTFSVKNTMTNEKPLAFVMVYLSARSGVHVVNRIGLNGIPYDYALFRPYLYQLWDIFPVKYVSWCLETGYIDVQFNHKLYPVVPKKHLLTKDPSVTSNFSAKLINGSVIQKPGIERFTEDGVIFEGETEVTKADVVIMATCYTWKFPLLEEGVLIQDDDRLNLYKCVFPIQLKPPTLAIVAFILPYGPGFPPVELQCRWVAKVFAGKCKLPSEKKMLKDAKKRYKTNIARYGRGDKVSIKVDFIQYCDEIAAEFGAKPDLLKYFFTDIKLFSKIMFGPSLAYQYRLQGPHSLDGAREAIMTCEDRVLYPLARRESNVHENIFKNLFRKSLLAMVF</sequence>
<dbReference type="Gene3D" id="3.50.50.60">
    <property type="entry name" value="FAD/NAD(P)-binding domain"/>
    <property type="match status" value="2"/>
</dbReference>
<dbReference type="EC" id="1.-.-.-" evidence="7"/>
<dbReference type="InterPro" id="IPR000960">
    <property type="entry name" value="Flavin_mOase"/>
</dbReference>
<comment type="cofactor">
    <cofactor evidence="1 7">
        <name>FAD</name>
        <dbReference type="ChEBI" id="CHEBI:57692"/>
    </cofactor>
</comment>
<keyword evidence="6 7" id="KW-0560">Oxidoreductase</keyword>
<evidence type="ECO:0000256" key="7">
    <source>
        <dbReference type="RuleBase" id="RU361177"/>
    </source>
</evidence>
<evidence type="ECO:0000313" key="9">
    <source>
        <dbReference type="Proteomes" id="UP001497382"/>
    </source>
</evidence>
<evidence type="ECO:0000256" key="5">
    <source>
        <dbReference type="ARBA" id="ARBA00022857"/>
    </source>
</evidence>
<dbReference type="AlphaFoldDB" id="A0AAV2AL63"/>